<gene>
    <name evidence="2" type="ORF">OA238_c10760</name>
</gene>
<organism evidence="2 3">
    <name type="scientific">Octadecabacter arcticus 238</name>
    <dbReference type="NCBI Taxonomy" id="391616"/>
    <lineage>
        <taxon>Bacteria</taxon>
        <taxon>Pseudomonadati</taxon>
        <taxon>Pseudomonadota</taxon>
        <taxon>Alphaproteobacteria</taxon>
        <taxon>Rhodobacterales</taxon>
        <taxon>Roseobacteraceae</taxon>
        <taxon>Octadecabacter</taxon>
    </lineage>
</organism>
<keyword evidence="1" id="KW-0812">Transmembrane</keyword>
<keyword evidence="1" id="KW-0472">Membrane</keyword>
<dbReference type="RefSeq" id="WP_015494477.1">
    <property type="nucleotide sequence ID" value="NC_020908.1"/>
</dbReference>
<evidence type="ECO:0000313" key="2">
    <source>
        <dbReference type="EMBL" id="AGI71265.1"/>
    </source>
</evidence>
<keyword evidence="3" id="KW-1185">Reference proteome</keyword>
<sequence>MKLLILYGLIAACLVCLLAYFGMTQALGAHPWWAFDVALFGAVPGILLAVGLAYVTRFALFFAAFDLALSGAIVWWGKRMFVVANGDNALAGQMWFFGWIAVCACAVAVIALLVQKIKSDAAQSPAN</sequence>
<dbReference type="STRING" id="391616.OA238_c10760"/>
<dbReference type="Proteomes" id="UP000004688">
    <property type="component" value="Chromosome"/>
</dbReference>
<name>M9RN91_9RHOB</name>
<accession>M9RN91</accession>
<dbReference type="KEGG" id="oar:OA238_c10760"/>
<proteinExistence type="predicted"/>
<keyword evidence="1" id="KW-1133">Transmembrane helix</keyword>
<feature type="transmembrane region" description="Helical" evidence="1">
    <location>
        <begin position="38"/>
        <end position="55"/>
    </location>
</feature>
<reference evidence="2 3" key="1">
    <citation type="journal article" date="2013" name="PLoS ONE">
        <title>Poles Apart: Arctic and Antarctic Octadecabacter strains Share High Genome Plasticity and a New Type of Xanthorhodopsin.</title>
        <authorList>
            <person name="Vollmers J."/>
            <person name="Voget S."/>
            <person name="Dietrich S."/>
            <person name="Gollnow K."/>
            <person name="Smits M."/>
            <person name="Meyer K."/>
            <person name="Brinkhoff T."/>
            <person name="Simon M."/>
            <person name="Daniel R."/>
        </authorList>
    </citation>
    <scope>NUCLEOTIDE SEQUENCE [LARGE SCALE GENOMIC DNA]</scope>
    <source>
        <strain evidence="2 3">238</strain>
    </source>
</reference>
<dbReference type="AlphaFoldDB" id="M9RN91"/>
<feature type="transmembrane region" description="Helical" evidence="1">
    <location>
        <begin position="96"/>
        <end position="114"/>
    </location>
</feature>
<evidence type="ECO:0000313" key="3">
    <source>
        <dbReference type="Proteomes" id="UP000004688"/>
    </source>
</evidence>
<dbReference type="eggNOG" id="ENOG502ZQMD">
    <property type="taxonomic scope" value="Bacteria"/>
</dbReference>
<dbReference type="EMBL" id="CP003742">
    <property type="protein sequence ID" value="AGI71265.1"/>
    <property type="molecule type" value="Genomic_DNA"/>
</dbReference>
<dbReference type="HOGENOM" id="CLU_2130875_0_0_5"/>
<protein>
    <submittedName>
        <fullName evidence="2">Uncharacterized protein</fullName>
    </submittedName>
</protein>
<evidence type="ECO:0000256" key="1">
    <source>
        <dbReference type="SAM" id="Phobius"/>
    </source>
</evidence>
<feature type="transmembrane region" description="Helical" evidence="1">
    <location>
        <begin position="60"/>
        <end position="76"/>
    </location>
</feature>